<dbReference type="GO" id="GO:0003700">
    <property type="term" value="F:DNA-binding transcription factor activity"/>
    <property type="evidence" value="ECO:0007669"/>
    <property type="project" value="InterPro"/>
</dbReference>
<feature type="domain" description="Cyclic nucleotide-binding" evidence="4">
    <location>
        <begin position="68"/>
        <end position="116"/>
    </location>
</feature>
<dbReference type="InterPro" id="IPR000595">
    <property type="entry name" value="cNMP-bd_dom"/>
</dbReference>
<dbReference type="SUPFAM" id="SSF51206">
    <property type="entry name" value="cAMP-binding domain-like"/>
    <property type="match status" value="1"/>
</dbReference>
<evidence type="ECO:0000313" key="7">
    <source>
        <dbReference type="Proteomes" id="UP000050497"/>
    </source>
</evidence>
<dbReference type="InterPro" id="IPR018490">
    <property type="entry name" value="cNMP-bd_dom_sf"/>
</dbReference>
<dbReference type="EMBL" id="LJSX01000011">
    <property type="protein sequence ID" value="KPQ10971.1"/>
    <property type="molecule type" value="Genomic_DNA"/>
</dbReference>
<dbReference type="STRING" id="1653334.GA0071312_2857"/>
<evidence type="ECO:0000259" key="4">
    <source>
        <dbReference type="PROSITE" id="PS50042"/>
    </source>
</evidence>
<proteinExistence type="predicted"/>
<dbReference type="Gene3D" id="2.60.120.10">
    <property type="entry name" value="Jelly Rolls"/>
    <property type="match status" value="1"/>
</dbReference>
<accession>A0A0P8BMW2</accession>
<dbReference type="SUPFAM" id="SSF46785">
    <property type="entry name" value="Winged helix' DNA-binding domain"/>
    <property type="match status" value="1"/>
</dbReference>
<evidence type="ECO:0000313" key="6">
    <source>
        <dbReference type="EMBL" id="KPQ10971.1"/>
    </source>
</evidence>
<dbReference type="Gene3D" id="1.10.10.10">
    <property type="entry name" value="Winged helix-like DNA-binding domain superfamily/Winged helix DNA-binding domain"/>
    <property type="match status" value="1"/>
</dbReference>
<comment type="caution">
    <text evidence="6">The sequence shown here is derived from an EMBL/GenBank/DDBJ whole genome shotgun (WGS) entry which is preliminary data.</text>
</comment>
<keyword evidence="3" id="KW-0804">Transcription</keyword>
<dbReference type="PANTHER" id="PTHR24567">
    <property type="entry name" value="CRP FAMILY TRANSCRIPTIONAL REGULATORY PROTEIN"/>
    <property type="match status" value="1"/>
</dbReference>
<dbReference type="PRINTS" id="PR00034">
    <property type="entry name" value="HTHCRP"/>
</dbReference>
<dbReference type="SMART" id="SM00100">
    <property type="entry name" value="cNMP"/>
    <property type="match status" value="1"/>
</dbReference>
<protein>
    <submittedName>
        <fullName evidence="6">Crp/Fnr family transcriptional regulator</fullName>
    </submittedName>
</protein>
<dbReference type="Proteomes" id="UP000050497">
    <property type="component" value="Unassembled WGS sequence"/>
</dbReference>
<dbReference type="GO" id="GO:0003677">
    <property type="term" value="F:DNA binding"/>
    <property type="evidence" value="ECO:0007669"/>
    <property type="project" value="UniProtKB-KW"/>
</dbReference>
<organism evidence="6 7">
    <name type="scientific">Saliniramus fredricksonii</name>
    <dbReference type="NCBI Taxonomy" id="1653334"/>
    <lineage>
        <taxon>Bacteria</taxon>
        <taxon>Pseudomonadati</taxon>
        <taxon>Pseudomonadota</taxon>
        <taxon>Alphaproteobacteria</taxon>
        <taxon>Hyphomicrobiales</taxon>
        <taxon>Salinarimonadaceae</taxon>
        <taxon>Saliniramus</taxon>
    </lineage>
</organism>
<dbReference type="PROSITE" id="PS50042">
    <property type="entry name" value="CNMP_BINDING_3"/>
    <property type="match status" value="1"/>
</dbReference>
<dbReference type="CDD" id="cd00038">
    <property type="entry name" value="CAP_ED"/>
    <property type="match status" value="1"/>
</dbReference>
<dbReference type="InterPro" id="IPR012318">
    <property type="entry name" value="HTH_CRP"/>
</dbReference>
<dbReference type="RefSeq" id="WP_108721876.1">
    <property type="nucleotide sequence ID" value="NZ_FMBM01000002.1"/>
</dbReference>
<dbReference type="PROSITE" id="PS00042">
    <property type="entry name" value="HTH_CRP_1"/>
    <property type="match status" value="1"/>
</dbReference>
<dbReference type="Pfam" id="PF13545">
    <property type="entry name" value="HTH_Crp_2"/>
    <property type="match status" value="1"/>
</dbReference>
<keyword evidence="2" id="KW-0238">DNA-binding</keyword>
<name>A0A0P8BMW2_9HYPH</name>
<dbReference type="OrthoDB" id="667966at2"/>
<dbReference type="InterPro" id="IPR036388">
    <property type="entry name" value="WH-like_DNA-bd_sf"/>
</dbReference>
<dbReference type="SMART" id="SM00419">
    <property type="entry name" value="HTH_CRP"/>
    <property type="match status" value="1"/>
</dbReference>
<reference evidence="6 7" key="1">
    <citation type="submission" date="2015-09" db="EMBL/GenBank/DDBJ databases">
        <title>Identification and resolution of microdiversity through metagenomic sequencing of parallel consortia.</title>
        <authorList>
            <person name="Nelson W.C."/>
            <person name="Romine M.F."/>
            <person name="Lindemann S.R."/>
        </authorList>
    </citation>
    <scope>NUCLEOTIDE SEQUENCE [LARGE SCALE GENOMIC DNA]</scope>
    <source>
        <strain evidence="6">HL-109</strain>
    </source>
</reference>
<evidence type="ECO:0000256" key="3">
    <source>
        <dbReference type="ARBA" id="ARBA00023163"/>
    </source>
</evidence>
<evidence type="ECO:0000259" key="5">
    <source>
        <dbReference type="PROSITE" id="PS51063"/>
    </source>
</evidence>
<keyword evidence="1" id="KW-0805">Transcription regulation</keyword>
<dbReference type="PROSITE" id="PS51063">
    <property type="entry name" value="HTH_CRP_2"/>
    <property type="match status" value="1"/>
</dbReference>
<dbReference type="InterPro" id="IPR050397">
    <property type="entry name" value="Env_Response_Regulators"/>
</dbReference>
<evidence type="ECO:0000256" key="1">
    <source>
        <dbReference type="ARBA" id="ARBA00023015"/>
    </source>
</evidence>
<dbReference type="Pfam" id="PF00027">
    <property type="entry name" value="cNMP_binding"/>
    <property type="match status" value="1"/>
</dbReference>
<dbReference type="PANTHER" id="PTHR24567:SF75">
    <property type="entry name" value="FUMARATE AND NITRATE REDUCTION REGULATORY PROTEIN"/>
    <property type="match status" value="1"/>
</dbReference>
<dbReference type="AlphaFoldDB" id="A0A0P8BMW2"/>
<dbReference type="CDD" id="cd00092">
    <property type="entry name" value="HTH_CRP"/>
    <property type="match status" value="1"/>
</dbReference>
<evidence type="ECO:0000256" key="2">
    <source>
        <dbReference type="ARBA" id="ARBA00023125"/>
    </source>
</evidence>
<dbReference type="InterPro" id="IPR036390">
    <property type="entry name" value="WH_DNA-bd_sf"/>
</dbReference>
<dbReference type="InterPro" id="IPR014710">
    <property type="entry name" value="RmlC-like_jellyroll"/>
</dbReference>
<feature type="domain" description="HTH crp-type" evidence="5">
    <location>
        <begin position="174"/>
        <end position="255"/>
    </location>
</feature>
<dbReference type="PATRIC" id="fig|1653334.4.peg.2823"/>
<sequence>MAGRIYTRRINRSVPPGDFEDDAMDAIISRQDAETGGFSNTKFDAGWQISFEADLKAPRVVEARVASYPPRSLIVDEGDETTNVYEVVEGGVLLFKLLPDGRRQIIEVLGVGDVFGLAPNGVSDVGAETLTKARVAIYEKRRVDADTALRDRIFSRLRAQMCALHDHALLLGRKSAQERVATFIMRLVPGRGGHACSGPLGGCDETHVDLAMTRQEIADYLGLTIETVSRAFSALRRAGTIAYERQDRVAIPSVCQLCRLTGSH</sequence>
<dbReference type="GO" id="GO:0005829">
    <property type="term" value="C:cytosol"/>
    <property type="evidence" value="ECO:0007669"/>
    <property type="project" value="TreeGrafter"/>
</dbReference>
<dbReference type="InterPro" id="IPR018335">
    <property type="entry name" value="Tscrpt_reg_HTH_Crp-type_CS"/>
</dbReference>
<gene>
    <name evidence="6" type="ORF">HLUCCO17_08655</name>
</gene>